<dbReference type="Pfam" id="PF03120">
    <property type="entry name" value="OB_DNA_ligase"/>
    <property type="match status" value="1"/>
</dbReference>
<evidence type="ECO:0000256" key="12">
    <source>
        <dbReference type="ARBA" id="ARBA00023211"/>
    </source>
</evidence>
<evidence type="ECO:0000256" key="5">
    <source>
        <dbReference type="ARBA" id="ARBA00022705"/>
    </source>
</evidence>
<dbReference type="InterPro" id="IPR018239">
    <property type="entry name" value="DNA_ligase_AS"/>
</dbReference>
<dbReference type="GO" id="GO:0046872">
    <property type="term" value="F:metal ion binding"/>
    <property type="evidence" value="ECO:0007669"/>
    <property type="project" value="UniProtKB-KW"/>
</dbReference>
<keyword evidence="6 15" id="KW-0479">Metal-binding</keyword>
<dbReference type="InterPro" id="IPR012340">
    <property type="entry name" value="NA-bd_OB-fold"/>
</dbReference>
<dbReference type="GO" id="GO:0006260">
    <property type="term" value="P:DNA replication"/>
    <property type="evidence" value="ECO:0007669"/>
    <property type="project" value="UniProtKB-KW"/>
</dbReference>
<dbReference type="PROSITE" id="PS01056">
    <property type="entry name" value="DNA_LIGASE_N2"/>
    <property type="match status" value="1"/>
</dbReference>
<dbReference type="GO" id="GO:0006281">
    <property type="term" value="P:DNA repair"/>
    <property type="evidence" value="ECO:0007669"/>
    <property type="project" value="UniProtKB-KW"/>
</dbReference>
<evidence type="ECO:0000256" key="8">
    <source>
        <dbReference type="ARBA" id="ARBA00022833"/>
    </source>
</evidence>
<comment type="caution">
    <text evidence="15">Lacks conserved residue(s) required for the propagation of feature annotation.</text>
</comment>
<evidence type="ECO:0000313" key="19">
    <source>
        <dbReference type="Proteomes" id="UP000494329"/>
    </source>
</evidence>
<feature type="binding site" evidence="15">
    <location>
        <position position="220"/>
    </location>
    <ligand>
        <name>NAD(+)</name>
        <dbReference type="ChEBI" id="CHEBI:57540"/>
    </ligand>
</feature>
<organism evidence="18 19">
    <name type="scientific">Paraburkholderia solisilvae</name>
    <dbReference type="NCBI Taxonomy" id="624376"/>
    <lineage>
        <taxon>Bacteria</taxon>
        <taxon>Pseudomonadati</taxon>
        <taxon>Pseudomonadota</taxon>
        <taxon>Betaproteobacteria</taxon>
        <taxon>Burkholderiales</taxon>
        <taxon>Burkholderiaceae</taxon>
        <taxon>Paraburkholderia</taxon>
    </lineage>
</organism>
<dbReference type="Pfam" id="PF03119">
    <property type="entry name" value="DNA_ligase_ZBD"/>
    <property type="match status" value="1"/>
</dbReference>
<dbReference type="SUPFAM" id="SSF52113">
    <property type="entry name" value="BRCT domain"/>
    <property type="match status" value="1"/>
</dbReference>
<evidence type="ECO:0000256" key="13">
    <source>
        <dbReference type="ARBA" id="ARBA00034005"/>
    </source>
</evidence>
<feature type="binding site" evidence="15">
    <location>
        <position position="516"/>
    </location>
    <ligand>
        <name>Zn(2+)</name>
        <dbReference type="ChEBI" id="CHEBI:29105"/>
    </ligand>
</feature>
<keyword evidence="7 15" id="KW-0227">DNA damage</keyword>
<dbReference type="InterPro" id="IPR036420">
    <property type="entry name" value="BRCT_dom_sf"/>
</dbReference>
<comment type="catalytic activity">
    <reaction evidence="13 15 16">
        <text>NAD(+) + (deoxyribonucleotide)n-3'-hydroxyl + 5'-phospho-(deoxyribonucleotide)m = (deoxyribonucleotide)n+m + AMP + beta-nicotinamide D-nucleotide.</text>
        <dbReference type="EC" id="6.5.1.2"/>
    </reaction>
</comment>
<dbReference type="FunFam" id="1.10.287.610:FF:000002">
    <property type="entry name" value="DNA ligase"/>
    <property type="match status" value="1"/>
</dbReference>
<dbReference type="SUPFAM" id="SSF50249">
    <property type="entry name" value="Nucleic acid-binding proteins"/>
    <property type="match status" value="1"/>
</dbReference>
<dbReference type="Gene3D" id="6.20.10.30">
    <property type="match status" value="1"/>
</dbReference>
<dbReference type="SUPFAM" id="SSF56091">
    <property type="entry name" value="DNA ligase/mRNA capping enzyme, catalytic domain"/>
    <property type="match status" value="1"/>
</dbReference>
<dbReference type="PANTHER" id="PTHR23389">
    <property type="entry name" value="CHROMOSOME TRANSMISSION FIDELITY FACTOR 18"/>
    <property type="match status" value="1"/>
</dbReference>
<dbReference type="NCBIfam" id="NF005932">
    <property type="entry name" value="PRK07956.1"/>
    <property type="match status" value="1"/>
</dbReference>
<evidence type="ECO:0000313" key="18">
    <source>
        <dbReference type="EMBL" id="CAB3771755.1"/>
    </source>
</evidence>
<dbReference type="FunFam" id="1.10.150.20:FF:000006">
    <property type="entry name" value="DNA ligase"/>
    <property type="match status" value="1"/>
</dbReference>
<evidence type="ECO:0000256" key="11">
    <source>
        <dbReference type="ARBA" id="ARBA00023204"/>
    </source>
</evidence>
<dbReference type="InterPro" id="IPR001679">
    <property type="entry name" value="DNA_ligase"/>
</dbReference>
<dbReference type="HAMAP" id="MF_01588">
    <property type="entry name" value="DNA_ligase_A"/>
    <property type="match status" value="1"/>
</dbReference>
<dbReference type="NCBIfam" id="TIGR00575">
    <property type="entry name" value="dnlj"/>
    <property type="match status" value="1"/>
</dbReference>
<dbReference type="Proteomes" id="UP000494329">
    <property type="component" value="Unassembled WGS sequence"/>
</dbReference>
<evidence type="ECO:0000256" key="7">
    <source>
        <dbReference type="ARBA" id="ARBA00022763"/>
    </source>
</evidence>
<dbReference type="PROSITE" id="PS50172">
    <property type="entry name" value="BRCT"/>
    <property type="match status" value="1"/>
</dbReference>
<dbReference type="InterPro" id="IPR004149">
    <property type="entry name" value="Znf_DNAligase_C4"/>
</dbReference>
<feature type="binding site" evidence="15">
    <location>
        <position position="197"/>
    </location>
    <ligand>
        <name>NAD(+)</name>
        <dbReference type="ChEBI" id="CHEBI:57540"/>
    </ligand>
</feature>
<dbReference type="EMBL" id="CADIKF010000084">
    <property type="protein sequence ID" value="CAB3771755.1"/>
    <property type="molecule type" value="Genomic_DNA"/>
</dbReference>
<dbReference type="InterPro" id="IPR010994">
    <property type="entry name" value="RuvA_2-like"/>
</dbReference>
<keyword evidence="4 15" id="KW-0436">Ligase</keyword>
<evidence type="ECO:0000256" key="10">
    <source>
        <dbReference type="ARBA" id="ARBA00023027"/>
    </source>
</evidence>
<keyword evidence="11 15" id="KW-0234">DNA repair</keyword>
<dbReference type="Gene3D" id="2.40.50.140">
    <property type="entry name" value="Nucleic acid-binding proteins"/>
    <property type="match status" value="1"/>
</dbReference>
<evidence type="ECO:0000256" key="4">
    <source>
        <dbReference type="ARBA" id="ARBA00022598"/>
    </source>
</evidence>
<dbReference type="InterPro" id="IPR003583">
    <property type="entry name" value="Hlx-hairpin-Hlx_DNA-bd_motif"/>
</dbReference>
<evidence type="ECO:0000256" key="15">
    <source>
        <dbReference type="HAMAP-Rule" id="MF_01588"/>
    </source>
</evidence>
<comment type="similarity">
    <text evidence="14 15">Belongs to the NAD-dependent DNA ligase family. LigA subfamily.</text>
</comment>
<dbReference type="FunFam" id="3.40.50.10190:FF:000054">
    <property type="entry name" value="DNA ligase"/>
    <property type="match status" value="1"/>
</dbReference>
<reference evidence="18 19" key="1">
    <citation type="submission" date="2020-04" db="EMBL/GenBank/DDBJ databases">
        <authorList>
            <person name="De Canck E."/>
        </authorList>
    </citation>
    <scope>NUCLEOTIDE SEQUENCE [LARGE SCALE GENOMIC DNA]</scope>
    <source>
        <strain evidence="18 19">LMG 29739</strain>
    </source>
</reference>
<dbReference type="GO" id="GO:0005829">
    <property type="term" value="C:cytosol"/>
    <property type="evidence" value="ECO:0007669"/>
    <property type="project" value="TreeGrafter"/>
</dbReference>
<dbReference type="SUPFAM" id="SSF47781">
    <property type="entry name" value="RuvA domain 2-like"/>
    <property type="match status" value="1"/>
</dbReference>
<dbReference type="InterPro" id="IPR013840">
    <property type="entry name" value="DNAligase_N"/>
</dbReference>
<dbReference type="EC" id="6.5.1.2" evidence="2 15"/>
<sequence>MFRVAKVASPPCSVNRAGEALAEWPGDGNLSRASVSARVWARTELAVWPMSRDTLPEIIWRLNFICESADSMARTPSSHSASRAAANAPAERARWLREQLERANYAYYVLDQPELPDAEYDKLFKELEQVEAAHPDLITPDSPTQRVGGEVASGFEPVTHDMPMLSLNNGFSDEDIAAFDKRVSDALGHAPVDYACELKFDGLAISLRYVDGRFMQAATRGDGATGENVTENVRTIRSIPLTLKGRRVPKVLDVRGEVLMFKRDFERLNERQREAGHREFANPRNAAAGSLRQLDPKITAQRPLSFFAYGIGVLEGEPMPDTHSGLLDWYHEMGLPVNSQRAVVQGADGLLGFFGKVGGKRDALPYDIDGVVYKVNRRDQQEALGFVSRAPRFALAHKFPAQEALTTLVAIDVQVGRTGAITPVARLEPVFVGGATVTNATLHNEDEVRRKDIRIGDTVIVRRAGDVIPEVVGALIERRPADAKEFVMPTACPVCGSAIERLPDEAIARCSGGLFCPAQRKQALWHFAQRRALDIDGLGEKIIDQLVEQNLVRTPADLFNLGFATLAALDRFADKSAQNLLDSLDKARHTTLARFIYALGIRHVGESTAKDLAKHFGSLDPIIRASVDELLEVNDVGPIVAEAIHQFFAEEHNLTVIEQLRAPGRVTWTEGPPAPKAPQGVLAGKTIVLTGTLPTLAREDAKAMLEAAGAKVAGSVSKKTDYVVAGTEAGSKLAKAEELGVPVLDEEGMRKLLERQTT</sequence>
<dbReference type="Gene3D" id="3.40.50.10190">
    <property type="entry name" value="BRCT domain"/>
    <property type="match status" value="1"/>
</dbReference>
<dbReference type="InterPro" id="IPR013839">
    <property type="entry name" value="DNAligase_adenylation"/>
</dbReference>
<evidence type="ECO:0000256" key="16">
    <source>
        <dbReference type="RuleBase" id="RU000618"/>
    </source>
</evidence>
<dbReference type="InterPro" id="IPR033136">
    <property type="entry name" value="DNA_ligase_CS"/>
</dbReference>
<keyword evidence="19" id="KW-1185">Reference proteome</keyword>
<proteinExistence type="inferred from homology"/>
<feature type="domain" description="BRCT" evidence="17">
    <location>
        <begin position="677"/>
        <end position="758"/>
    </location>
</feature>
<dbReference type="PIRSF" id="PIRSF001604">
    <property type="entry name" value="LigA"/>
    <property type="match status" value="1"/>
</dbReference>
<dbReference type="GO" id="GO:0003911">
    <property type="term" value="F:DNA ligase (NAD+) activity"/>
    <property type="evidence" value="ECO:0007669"/>
    <property type="project" value="UniProtKB-UniRule"/>
</dbReference>
<evidence type="ECO:0000256" key="14">
    <source>
        <dbReference type="ARBA" id="ARBA00060881"/>
    </source>
</evidence>
<evidence type="ECO:0000256" key="2">
    <source>
        <dbReference type="ARBA" id="ARBA00012722"/>
    </source>
</evidence>
<dbReference type="Pfam" id="PF14520">
    <property type="entry name" value="HHH_5"/>
    <property type="match status" value="1"/>
</dbReference>
<name>A0A6J5F352_9BURK</name>
<dbReference type="SMART" id="SM00292">
    <property type="entry name" value="BRCT"/>
    <property type="match status" value="1"/>
</dbReference>
<accession>A0A6J5F352</accession>
<dbReference type="Pfam" id="PF12826">
    <property type="entry name" value="HHH_2"/>
    <property type="match status" value="1"/>
</dbReference>
<keyword evidence="8 15" id="KW-0862">Zinc</keyword>
<dbReference type="Gene3D" id="1.10.150.20">
    <property type="entry name" value="5' to 3' exonuclease, C-terminal subdomain"/>
    <property type="match status" value="2"/>
</dbReference>
<dbReference type="Pfam" id="PF01653">
    <property type="entry name" value="DNA_ligase_aden"/>
    <property type="match status" value="1"/>
</dbReference>
<comment type="cofactor">
    <cofactor evidence="15">
        <name>Mg(2+)</name>
        <dbReference type="ChEBI" id="CHEBI:18420"/>
    </cofactor>
    <cofactor evidence="15">
        <name>Mn(2+)</name>
        <dbReference type="ChEBI" id="CHEBI:29035"/>
    </cofactor>
</comment>
<dbReference type="SMART" id="SM00278">
    <property type="entry name" value="HhH1"/>
    <property type="match status" value="4"/>
</dbReference>
<dbReference type="CDD" id="cd00114">
    <property type="entry name" value="LIGANc"/>
    <property type="match status" value="1"/>
</dbReference>
<dbReference type="Pfam" id="PF00533">
    <property type="entry name" value="BRCT"/>
    <property type="match status" value="1"/>
</dbReference>
<dbReference type="SMART" id="SM00532">
    <property type="entry name" value="LIGANc"/>
    <property type="match status" value="1"/>
</dbReference>
<evidence type="ECO:0000259" key="17">
    <source>
        <dbReference type="PROSITE" id="PS50172"/>
    </source>
</evidence>
<feature type="binding site" evidence="15">
    <location>
        <begin position="117"/>
        <end position="121"/>
    </location>
    <ligand>
        <name>NAD(+)</name>
        <dbReference type="ChEBI" id="CHEBI:57540"/>
    </ligand>
</feature>
<dbReference type="PANTHER" id="PTHR23389:SF9">
    <property type="entry name" value="DNA LIGASE"/>
    <property type="match status" value="1"/>
</dbReference>
<feature type="binding site" evidence="15">
    <location>
        <position position="374"/>
    </location>
    <ligand>
        <name>NAD(+)</name>
        <dbReference type="ChEBI" id="CHEBI:57540"/>
    </ligand>
</feature>
<dbReference type="FunFam" id="2.40.50.140:FF:000012">
    <property type="entry name" value="DNA ligase"/>
    <property type="match status" value="1"/>
</dbReference>
<dbReference type="Gene3D" id="3.30.470.30">
    <property type="entry name" value="DNA ligase/mRNA capping enzyme"/>
    <property type="match status" value="1"/>
</dbReference>
<dbReference type="InterPro" id="IPR004150">
    <property type="entry name" value="NAD_DNA_ligase_OB"/>
</dbReference>
<keyword evidence="10 15" id="KW-0520">NAD</keyword>
<dbReference type="PROSITE" id="PS01055">
    <property type="entry name" value="DNA_LIGASE_N1"/>
    <property type="match status" value="1"/>
</dbReference>
<dbReference type="InterPro" id="IPR001357">
    <property type="entry name" value="BRCT_dom"/>
</dbReference>
<gene>
    <name evidence="15 18" type="primary">ligA</name>
    <name evidence="18" type="ORF">LMG29739_06110</name>
</gene>
<evidence type="ECO:0000256" key="1">
    <source>
        <dbReference type="ARBA" id="ARBA00004067"/>
    </source>
</evidence>
<evidence type="ECO:0000256" key="3">
    <source>
        <dbReference type="ARBA" id="ARBA00013308"/>
    </source>
</evidence>
<dbReference type="GO" id="GO:0003677">
    <property type="term" value="F:DNA binding"/>
    <property type="evidence" value="ECO:0007669"/>
    <property type="project" value="InterPro"/>
</dbReference>
<dbReference type="CDD" id="cd17748">
    <property type="entry name" value="BRCT_DNA_ligase_like"/>
    <property type="match status" value="1"/>
</dbReference>
<feature type="binding site" evidence="15">
    <location>
        <position position="398"/>
    </location>
    <ligand>
        <name>NAD(+)</name>
        <dbReference type="ChEBI" id="CHEBI:57540"/>
    </ligand>
</feature>
<feature type="binding site" evidence="15">
    <location>
        <position position="495"/>
    </location>
    <ligand>
        <name>Zn(2+)</name>
        <dbReference type="ChEBI" id="CHEBI:29105"/>
    </ligand>
</feature>
<feature type="active site" description="N6-AMP-lysine intermediate" evidence="15">
    <location>
        <position position="199"/>
    </location>
</feature>
<comment type="function">
    <text evidence="1 15">DNA ligase that catalyzes the formation of phosphodiester linkages between 5'-phosphoryl and 3'-hydroxyl groups in double-stranded DNA using NAD as a coenzyme and as the energy source for the reaction. It is essential for DNA replication and repair of damaged DNA.</text>
</comment>
<evidence type="ECO:0000256" key="6">
    <source>
        <dbReference type="ARBA" id="ARBA00022723"/>
    </source>
</evidence>
<protein>
    <recommendedName>
        <fullName evidence="3 15">DNA ligase</fullName>
        <ecNumber evidence="2 15">6.5.1.2</ecNumber>
    </recommendedName>
    <alternativeName>
        <fullName evidence="15">Polydeoxyribonucleotide synthase [NAD(+)]</fullName>
    </alternativeName>
</protein>
<feature type="binding site" evidence="15">
    <location>
        <begin position="166"/>
        <end position="167"/>
    </location>
    <ligand>
        <name>NAD(+)</name>
        <dbReference type="ChEBI" id="CHEBI:57540"/>
    </ligand>
</feature>
<evidence type="ECO:0000256" key="9">
    <source>
        <dbReference type="ARBA" id="ARBA00022842"/>
    </source>
</evidence>
<keyword evidence="9 15" id="KW-0460">Magnesium</keyword>
<feature type="binding site" evidence="15">
    <location>
        <position position="257"/>
    </location>
    <ligand>
        <name>NAD(+)</name>
        <dbReference type="ChEBI" id="CHEBI:57540"/>
    </ligand>
</feature>
<dbReference type="FunFam" id="1.10.150.20:FF:000007">
    <property type="entry name" value="DNA ligase"/>
    <property type="match status" value="1"/>
</dbReference>
<dbReference type="Gene3D" id="1.10.287.610">
    <property type="entry name" value="Helix hairpin bin"/>
    <property type="match status" value="1"/>
</dbReference>
<dbReference type="AlphaFoldDB" id="A0A6J5F352"/>
<keyword evidence="5 15" id="KW-0235">DNA replication</keyword>
<feature type="binding site" evidence="15">
    <location>
        <position position="492"/>
    </location>
    <ligand>
        <name>Zn(2+)</name>
        <dbReference type="ChEBI" id="CHEBI:29105"/>
    </ligand>
</feature>
<dbReference type="FunFam" id="3.30.470.30:FF:000001">
    <property type="entry name" value="DNA ligase"/>
    <property type="match status" value="1"/>
</dbReference>
<dbReference type="InterPro" id="IPR041663">
    <property type="entry name" value="DisA/LigA_HHH"/>
</dbReference>
<keyword evidence="12 15" id="KW-0464">Manganese</keyword>